<keyword evidence="1" id="KW-0175">Coiled coil</keyword>
<dbReference type="GeneID" id="92834513"/>
<comment type="caution">
    <text evidence="2">The sequence shown here is derived from an EMBL/GenBank/DDBJ whole genome shotgun (WGS) entry which is preliminary data.</text>
</comment>
<proteinExistence type="predicted"/>
<evidence type="ECO:0000256" key="1">
    <source>
        <dbReference type="SAM" id="Coils"/>
    </source>
</evidence>
<evidence type="ECO:0000313" key="2">
    <source>
        <dbReference type="EMBL" id="ENU27690.1"/>
    </source>
</evidence>
<reference evidence="2 3" key="2">
    <citation type="journal article" date="2016" name="Int. J. Syst. Evol. Microbiol.">
        <title>Taxonomy of haemolytic and/or proteolytic strains of the genus Acinetobacter with the proposal of Acinetobacter courvalinii sp. nov. (genomic species 14 sensu Bouvet &amp; Jeanjean), Acinetobacter dispersus sp. nov. (genomic species 17), Acinetobacter modestus sp. nov., Acinetobacter proteolyticus sp. nov. and Acinetobacter vivianii sp. nov.</title>
        <authorList>
            <person name="Nemec A."/>
            <person name="Radolfova-Krizova L."/>
            <person name="Maixnerova M."/>
            <person name="Vrestiakova E."/>
            <person name="Jezek P."/>
            <person name="Sedo O."/>
        </authorList>
    </citation>
    <scope>NUCLEOTIDE SEQUENCE [LARGE SCALE GENOMIC DNA]</scope>
    <source>
        <strain evidence="2 3">NIPH 236</strain>
    </source>
</reference>
<organism evidence="2 3">
    <name type="scientific">Acinetobacter modestus</name>
    <dbReference type="NCBI Taxonomy" id="1776740"/>
    <lineage>
        <taxon>Bacteria</taxon>
        <taxon>Pseudomonadati</taxon>
        <taxon>Pseudomonadota</taxon>
        <taxon>Gammaproteobacteria</taxon>
        <taxon>Moraxellales</taxon>
        <taxon>Moraxellaceae</taxon>
        <taxon>Acinetobacter</taxon>
    </lineage>
</organism>
<sequence>MNYFILAVFFCMFSTFIYAKTEIYQCKENGSVIFQSKPCKGTGQTVADKVKEQQQAKERKLAEIQEKEKLLQERLKHQPKKEVGFKATIINFKNKMIRYWHALKKKFSIDS</sequence>
<evidence type="ECO:0008006" key="4">
    <source>
        <dbReference type="Google" id="ProtNLM"/>
    </source>
</evidence>
<dbReference type="RefSeq" id="WP_004660542.1">
    <property type="nucleotide sequence ID" value="NZ_BMDV01000010.1"/>
</dbReference>
<gene>
    <name evidence="2" type="ORF">F992_01096</name>
</gene>
<dbReference type="EMBL" id="APOJ01000019">
    <property type="protein sequence ID" value="ENU27690.1"/>
    <property type="molecule type" value="Genomic_DNA"/>
</dbReference>
<protein>
    <recommendedName>
        <fullName evidence="4">DUF4124 domain-containing protein</fullName>
    </recommendedName>
</protein>
<accession>A0ABP2TZM8</accession>
<feature type="coiled-coil region" evidence="1">
    <location>
        <begin position="47"/>
        <end position="74"/>
    </location>
</feature>
<reference evidence="3" key="1">
    <citation type="submission" date="2013-02" db="EMBL/GenBank/DDBJ databases">
        <title>The Genome Sequence of Acinetobacter sp. NIPH 236.</title>
        <authorList>
            <consortium name="The Broad Institute Genome Sequencing Platform"/>
            <consortium name="The Broad Institute Genome Sequencing Center for Infectious Disease"/>
            <person name="Cerqueira G."/>
            <person name="Feldgarden M."/>
            <person name="Courvalin P."/>
            <person name="Perichon B."/>
            <person name="Grillot-Courvalin C."/>
            <person name="Clermont D."/>
            <person name="Rocha E."/>
            <person name="Yoon E.-J."/>
            <person name="Nemec A."/>
            <person name="Walker B."/>
            <person name="Young S.K."/>
            <person name="Zeng Q."/>
            <person name="Gargeya S."/>
            <person name="Fitzgerald M."/>
            <person name="Haas B."/>
            <person name="Abouelleil A."/>
            <person name="Alvarado L."/>
            <person name="Arachchi H.M."/>
            <person name="Berlin A.M."/>
            <person name="Chapman S.B."/>
            <person name="Dewar J."/>
            <person name="Goldberg J."/>
            <person name="Griggs A."/>
            <person name="Gujja S."/>
            <person name="Hansen M."/>
            <person name="Howarth C."/>
            <person name="Imamovic A."/>
            <person name="Larimer J."/>
            <person name="McCowan C."/>
            <person name="Murphy C."/>
            <person name="Neiman D."/>
            <person name="Pearson M."/>
            <person name="Priest M."/>
            <person name="Roberts A."/>
            <person name="Saif S."/>
            <person name="Shea T."/>
            <person name="Sisk P."/>
            <person name="Sykes S."/>
            <person name="Wortman J."/>
            <person name="Nusbaum C."/>
            <person name="Birren B."/>
        </authorList>
    </citation>
    <scope>NUCLEOTIDE SEQUENCE [LARGE SCALE GENOMIC DNA]</scope>
    <source>
        <strain evidence="3">NIPH 236</strain>
    </source>
</reference>
<keyword evidence="3" id="KW-1185">Reference proteome</keyword>
<name>A0ABP2TZM8_9GAMM</name>
<dbReference type="Proteomes" id="UP000013190">
    <property type="component" value="Unassembled WGS sequence"/>
</dbReference>
<evidence type="ECO:0000313" key="3">
    <source>
        <dbReference type="Proteomes" id="UP000013190"/>
    </source>
</evidence>